<organism evidence="2 3">
    <name type="scientific">Microbacterium allomyrinae</name>
    <dbReference type="NCBI Taxonomy" id="2830666"/>
    <lineage>
        <taxon>Bacteria</taxon>
        <taxon>Bacillati</taxon>
        <taxon>Actinomycetota</taxon>
        <taxon>Actinomycetes</taxon>
        <taxon>Micrococcales</taxon>
        <taxon>Microbacteriaceae</taxon>
        <taxon>Microbacterium</taxon>
    </lineage>
</organism>
<feature type="transmembrane region" description="Helical" evidence="1">
    <location>
        <begin position="12"/>
        <end position="34"/>
    </location>
</feature>
<proteinExistence type="predicted"/>
<keyword evidence="3" id="KW-1185">Reference proteome</keyword>
<reference evidence="2" key="1">
    <citation type="submission" date="2021-04" db="EMBL/GenBank/DDBJ databases">
        <title>Microbacterium tenobrionis sp. nov. and Microbacterium allomyrinae sp. nov., isolated from larvae of Tenobrio molitor and Allomyrina dichotoma, respectively.</title>
        <authorList>
            <person name="Lee S.D."/>
        </authorList>
    </citation>
    <scope>NUCLEOTIDE SEQUENCE</scope>
    <source>
        <strain evidence="2">BWT-G7</strain>
    </source>
</reference>
<comment type="caution">
    <text evidence="2">The sequence shown here is derived from an EMBL/GenBank/DDBJ whole genome shotgun (WGS) entry which is preliminary data.</text>
</comment>
<evidence type="ECO:0000256" key="1">
    <source>
        <dbReference type="SAM" id="Phobius"/>
    </source>
</evidence>
<dbReference type="EMBL" id="JAGTTN010000002">
    <property type="protein sequence ID" value="MCC2032444.1"/>
    <property type="molecule type" value="Genomic_DNA"/>
</dbReference>
<accession>A0A9X1S2T0</accession>
<gene>
    <name evidence="2" type="ORF">KEC57_09680</name>
</gene>
<evidence type="ECO:0000313" key="2">
    <source>
        <dbReference type="EMBL" id="MCC2032444.1"/>
    </source>
</evidence>
<protein>
    <submittedName>
        <fullName evidence="2">Uncharacterized protein</fullName>
    </submittedName>
</protein>
<dbReference type="Proteomes" id="UP001139354">
    <property type="component" value="Unassembled WGS sequence"/>
</dbReference>
<name>A0A9X1S2T0_9MICO</name>
<evidence type="ECO:0000313" key="3">
    <source>
        <dbReference type="Proteomes" id="UP001139354"/>
    </source>
</evidence>
<keyword evidence="1" id="KW-0472">Membrane</keyword>
<sequence>MSDVAPRRSRSLIVLLVVIGVLLLVAIGVLVAILSQLQGAEAHQTYLDCMARYGYRPDEMNADIDGMADAAGRCDR</sequence>
<keyword evidence="1" id="KW-1133">Transmembrane helix</keyword>
<dbReference type="RefSeq" id="WP_229384380.1">
    <property type="nucleotide sequence ID" value="NZ_JAGTTN010000002.1"/>
</dbReference>
<keyword evidence="1" id="KW-0812">Transmembrane</keyword>
<dbReference type="AlphaFoldDB" id="A0A9X1S2T0"/>